<comment type="caution">
    <text evidence="2">The sequence shown here is derived from an EMBL/GenBank/DDBJ whole genome shotgun (WGS) entry which is preliminary data.</text>
</comment>
<dbReference type="EMBL" id="JANQDL010000118">
    <property type="protein sequence ID" value="MDH6065649.1"/>
    <property type="molecule type" value="Genomic_DNA"/>
</dbReference>
<dbReference type="Proteomes" id="UP001159370">
    <property type="component" value="Unassembled WGS sequence"/>
</dbReference>
<organism evidence="2 3">
    <name type="scientific">Umezakia ovalisporum FSS-62</name>
    <dbReference type="NCBI Taxonomy" id="2971776"/>
    <lineage>
        <taxon>Bacteria</taxon>
        <taxon>Bacillati</taxon>
        <taxon>Cyanobacteriota</taxon>
        <taxon>Cyanophyceae</taxon>
        <taxon>Nostocales</taxon>
        <taxon>Nodulariaceae</taxon>
        <taxon>Umezakia</taxon>
    </lineage>
</organism>
<evidence type="ECO:0000256" key="1">
    <source>
        <dbReference type="SAM" id="MobiDB-lite"/>
    </source>
</evidence>
<reference evidence="2 3" key="1">
    <citation type="journal article" date="2023" name="J. Phycol.">
        <title>Chrysosporum ovalisporum is synonymous with the true-branching cyanobacterium Umezakia natans (Nostocales/Aphanizomenonaceae).</title>
        <authorList>
            <person name="McGregor G.B."/>
            <person name="Sendall B.C."/>
            <person name="Niiyama Y."/>
            <person name="Tuji A."/>
            <person name="Willis A."/>
        </authorList>
    </citation>
    <scope>NUCLEOTIDE SEQUENCE [LARGE SCALE GENOMIC DNA]</scope>
    <source>
        <strain evidence="2 3">FSS-62</strain>
    </source>
</reference>
<evidence type="ECO:0000313" key="2">
    <source>
        <dbReference type="EMBL" id="MDH6065649.1"/>
    </source>
</evidence>
<protein>
    <submittedName>
        <fullName evidence="2">Uncharacterized protein</fullName>
    </submittedName>
</protein>
<sequence>MKHSLHSYMISETGNQAVAMGVELVSMTVHEILRNGRSSNHRKNAPYRLGNSSRSDFV</sequence>
<dbReference type="RefSeq" id="WP_280650115.1">
    <property type="nucleotide sequence ID" value="NZ_JANQDL010000118.1"/>
</dbReference>
<proteinExistence type="predicted"/>
<feature type="region of interest" description="Disordered" evidence="1">
    <location>
        <begin position="34"/>
        <end position="58"/>
    </location>
</feature>
<gene>
    <name evidence="2" type="ORF">NWP23_18230</name>
</gene>
<evidence type="ECO:0000313" key="3">
    <source>
        <dbReference type="Proteomes" id="UP001159370"/>
    </source>
</evidence>
<name>A0AA43H1Q1_9CYAN</name>
<dbReference type="AlphaFoldDB" id="A0AA43H1Q1"/>
<accession>A0AA43H1Q1</accession>